<reference evidence="3 4" key="1">
    <citation type="journal article" date="2019" name="Microbiol. Resour. Announc.">
        <title>Draft Genome Sequence of the Most Traditional epsilon-Poly-l-Lysine Producer, Streptomyces albulus NBRC14147.</title>
        <authorList>
            <person name="Yamanaka K."/>
            <person name="Hamano Y."/>
        </authorList>
    </citation>
    <scope>NUCLEOTIDE SEQUENCE [LARGE SCALE GENOMIC DNA]</scope>
    <source>
        <strain evidence="3 4">NBRC 14147</strain>
    </source>
</reference>
<comment type="similarity">
    <text evidence="1">Belongs to the cytochrome P450 family.</text>
</comment>
<dbReference type="GO" id="GO:0004497">
    <property type="term" value="F:monooxygenase activity"/>
    <property type="evidence" value="ECO:0007669"/>
    <property type="project" value="InterPro"/>
</dbReference>
<dbReference type="InterPro" id="IPR036396">
    <property type="entry name" value="Cyt_P450_sf"/>
</dbReference>
<dbReference type="GO" id="GO:0016705">
    <property type="term" value="F:oxidoreductase activity, acting on paired donors, with incorporation or reduction of molecular oxygen"/>
    <property type="evidence" value="ECO:0007669"/>
    <property type="project" value="InterPro"/>
</dbReference>
<evidence type="ECO:0000256" key="2">
    <source>
        <dbReference type="SAM" id="MobiDB-lite"/>
    </source>
</evidence>
<dbReference type="eggNOG" id="COG2124">
    <property type="taxonomic scope" value="Bacteria"/>
</dbReference>
<dbReference type="InterPro" id="IPR002397">
    <property type="entry name" value="Cyt_P450_B"/>
</dbReference>
<comment type="caution">
    <text evidence="3">The sequence shown here is derived from an EMBL/GenBank/DDBJ whole genome shotgun (WGS) entry which is preliminary data.</text>
</comment>
<dbReference type="CDD" id="cd20623">
    <property type="entry name" value="CYP_unk"/>
    <property type="match status" value="1"/>
</dbReference>
<gene>
    <name evidence="3" type="ORF">SALB_08130</name>
</gene>
<proteinExistence type="inferred from homology"/>
<dbReference type="PRINTS" id="PR00359">
    <property type="entry name" value="BP450"/>
</dbReference>
<organism evidence="3 4">
    <name type="scientific">Streptomyces noursei</name>
    <name type="common">Streptomyces albulus</name>
    <dbReference type="NCBI Taxonomy" id="1971"/>
    <lineage>
        <taxon>Bacteria</taxon>
        <taxon>Bacillati</taxon>
        <taxon>Actinomycetota</taxon>
        <taxon>Actinomycetes</taxon>
        <taxon>Kitasatosporales</taxon>
        <taxon>Streptomycetaceae</taxon>
        <taxon>Streptomyces</taxon>
    </lineage>
</organism>
<dbReference type="AlphaFoldDB" id="A0A059WIJ1"/>
<evidence type="ECO:0000313" key="4">
    <source>
        <dbReference type="Proteomes" id="UP000288351"/>
    </source>
</evidence>
<name>A0A059WIJ1_STRNR</name>
<feature type="compositionally biased region" description="Low complexity" evidence="2">
    <location>
        <begin position="419"/>
        <end position="428"/>
    </location>
</feature>
<dbReference type="Proteomes" id="UP000288351">
    <property type="component" value="Unassembled WGS sequence"/>
</dbReference>
<dbReference type="Gene3D" id="1.10.630.10">
    <property type="entry name" value="Cytochrome P450"/>
    <property type="match status" value="1"/>
</dbReference>
<dbReference type="PANTHER" id="PTHR46696:SF1">
    <property type="entry name" value="CYTOCHROME P450 YJIB-RELATED"/>
    <property type="match status" value="1"/>
</dbReference>
<dbReference type="GO" id="GO:0020037">
    <property type="term" value="F:heme binding"/>
    <property type="evidence" value="ECO:0007669"/>
    <property type="project" value="InterPro"/>
</dbReference>
<feature type="region of interest" description="Disordered" evidence="2">
    <location>
        <begin position="418"/>
        <end position="440"/>
    </location>
</feature>
<dbReference type="STRING" id="68570.DC74_7168"/>
<accession>A0A059WIJ1</accession>
<protein>
    <submittedName>
        <fullName evidence="3">Cytochrome P450</fullName>
    </submittedName>
</protein>
<dbReference type="SUPFAM" id="SSF48264">
    <property type="entry name" value="Cytochrome P450"/>
    <property type="match status" value="1"/>
</dbReference>
<sequence>MQSHPEFQTPPPGCPAHAEGIKTSLHGTEFAAAPHAVYEQLRKHGPTAPVELSPGVEAELVTDYATALQILQNPDSFARDPRRWRALNEGRVPLDSPVLPMMMYRPNSMFSDGATHLRLRQVVTDSLAKVDMHRVARHVDRVATYLVDQFSIRGKADLIGDFAQVVPLLVFNDLFGCPAELGDRLIVAISSLFDGIDVERANEEMAGALFELVALKRALPDEDMTSWMMQHPAKLSDEEMVHQLALLIGAGTEPVQNVIGSSLLLLLSEDQFADGQHGGGVLVEDAINEVLWNSPPIANYATHYPVRDVEVSGSKLPAGAPVLISFAAANADPTLSATRQTFSKRAHLAWGAGPHACPAKDPALLISVRAIEKLLNTLPDIELGVPQETLTWRPGPFHRALNALPSRFTPIRSDRRSSAGYAAQDAAQPGGGAQDQGRRKRDGWWSGFLNWWKV</sequence>
<evidence type="ECO:0000313" key="3">
    <source>
        <dbReference type="EMBL" id="GCB95326.1"/>
    </source>
</evidence>
<dbReference type="EMBL" id="BHXC01000007">
    <property type="protein sequence ID" value="GCB95326.1"/>
    <property type="molecule type" value="Genomic_DNA"/>
</dbReference>
<evidence type="ECO:0000256" key="1">
    <source>
        <dbReference type="ARBA" id="ARBA00010617"/>
    </source>
</evidence>
<dbReference type="GO" id="GO:0005506">
    <property type="term" value="F:iron ion binding"/>
    <property type="evidence" value="ECO:0007669"/>
    <property type="project" value="InterPro"/>
</dbReference>
<dbReference type="PANTHER" id="PTHR46696">
    <property type="entry name" value="P450, PUTATIVE (EUROFUNG)-RELATED"/>
    <property type="match status" value="1"/>
</dbReference>
<dbReference type="RefSeq" id="WP_037632289.1">
    <property type="nucleotide sequence ID" value="NZ_BHXC01000007.1"/>
</dbReference>